<keyword evidence="4" id="KW-1185">Reference proteome</keyword>
<dbReference type="PANTHER" id="PTHR41967:SF6">
    <property type="entry name" value="FI19406P1-RELATED"/>
    <property type="match status" value="1"/>
</dbReference>
<organism evidence="4 5">
    <name type="scientific">Drosophila suzukii</name>
    <name type="common">Spotted-wing drosophila fruit fly</name>
    <dbReference type="NCBI Taxonomy" id="28584"/>
    <lineage>
        <taxon>Eukaryota</taxon>
        <taxon>Metazoa</taxon>
        <taxon>Ecdysozoa</taxon>
        <taxon>Arthropoda</taxon>
        <taxon>Hexapoda</taxon>
        <taxon>Insecta</taxon>
        <taxon>Pterygota</taxon>
        <taxon>Neoptera</taxon>
        <taxon>Endopterygota</taxon>
        <taxon>Diptera</taxon>
        <taxon>Brachycera</taxon>
        <taxon>Muscomorpha</taxon>
        <taxon>Ephydroidea</taxon>
        <taxon>Drosophilidae</taxon>
        <taxon>Drosophila</taxon>
        <taxon>Sophophora</taxon>
    </lineage>
</organism>
<dbReference type="InterPro" id="IPR031935">
    <property type="entry name" value="DUF4770"/>
</dbReference>
<protein>
    <submittedName>
        <fullName evidence="5">Uncharacterized protein ssp5</fullName>
    </submittedName>
</protein>
<evidence type="ECO:0000259" key="2">
    <source>
        <dbReference type="Pfam" id="PF15994"/>
    </source>
</evidence>
<dbReference type="PANTHER" id="PTHR41967">
    <property type="entry name" value="FI19406P1-RELATED"/>
    <property type="match status" value="1"/>
</dbReference>
<proteinExistence type="predicted"/>
<dbReference type="Pfam" id="PF15995">
    <property type="entry name" value="DUF4771"/>
    <property type="match status" value="1"/>
</dbReference>
<sequence length="733" mass="84346">MRDMPAQVGATWFTNLSDFQVQAILALEFSIRDDHAEATVYRTQFCLNRLGVTPMVKVRMLRKLLGVCRGSDLAFLYFLLEACYKGAGFAYSERILMSAITYLDLEMTMRELDRILPPGVERLKRTKSIAPPATTTSISLPTRRVSDLRSVRSPYFTPLPKPKMPTSGAKFSSKRPRLVVTFPFWPAGERPNYKVNEESRWFAKYKFQPVKRMLFKMVGDIMGDYWCKIDASSQAEDETMPMCEFHKEARRQEQLVKDAAVVRAHKQCLALVDVTSRQDDALKKRLVAQLERDIEMYTLRWQRLRQRHHTDVVLLEDHDQLCSVGKVPTTVQADKVKYLYQEADIGRLSTKPNLGVHVISGKDTVSRLSTVRVSDPDDDIQCPLPLPEEKKLANCPPSILGHVKRPRRVIMTQTKVGDVKPPSPCEKPSKPGRFFVGPHRHKPFVFHYHEMAPQDHNPSPKDVIRSQAIRTLRDQSCPSTEDEYNERVDPKAQVVAAIVECAQNMWFGSLEAHQRNQESIKSERPTNSVILPQPRRRTQSSIKSEKLYDSDEPVKEEPSPICGGGVQNELEWAKDIKKFDPNNKKLMERLLKDGFTMLRRDPRCVFAAFPNSHKSFVMQEWIKRRYGKTYSHEEISKVIQKGLSTFLRVENQLTNAPSVKREGFSAQDTFDDFARLEAHAKKIKANYRMPLNDRILTLTRICWQALSPHLVRNSSMLKSFFAYLPVRYADMLR</sequence>
<name>A0AB39ZHW8_DROSZ</name>
<feature type="domain" description="DUF4770" evidence="2">
    <location>
        <begin position="47"/>
        <end position="214"/>
    </location>
</feature>
<feature type="region of interest" description="Disordered" evidence="1">
    <location>
        <begin position="517"/>
        <end position="562"/>
    </location>
</feature>
<evidence type="ECO:0000313" key="5">
    <source>
        <dbReference type="RefSeq" id="XP_016935895.4"/>
    </source>
</evidence>
<gene>
    <name evidence="5" type="primary">ssp5</name>
</gene>
<dbReference type="RefSeq" id="XP_016935895.4">
    <property type="nucleotide sequence ID" value="XM_017080406.4"/>
</dbReference>
<accession>A0AB39ZHW8</accession>
<dbReference type="GeneID" id="108014331"/>
<feature type="domain" description="DUF4771" evidence="3">
    <location>
        <begin position="577"/>
        <end position="731"/>
    </location>
</feature>
<dbReference type="Pfam" id="PF15994">
    <property type="entry name" value="DUF4770"/>
    <property type="match status" value="1"/>
</dbReference>
<evidence type="ECO:0000256" key="1">
    <source>
        <dbReference type="SAM" id="MobiDB-lite"/>
    </source>
</evidence>
<feature type="compositionally biased region" description="Basic and acidic residues" evidence="1">
    <location>
        <begin position="543"/>
        <end position="558"/>
    </location>
</feature>
<evidence type="ECO:0000313" key="4">
    <source>
        <dbReference type="Proteomes" id="UP001652628"/>
    </source>
</evidence>
<dbReference type="Proteomes" id="UP001652628">
    <property type="component" value="Chromosome 3"/>
</dbReference>
<reference evidence="5" key="1">
    <citation type="submission" date="2025-08" db="UniProtKB">
        <authorList>
            <consortium name="RefSeq"/>
        </authorList>
    </citation>
    <scope>IDENTIFICATION</scope>
</reference>
<dbReference type="InterPro" id="IPR031936">
    <property type="entry name" value="DUF4771"/>
</dbReference>
<dbReference type="AlphaFoldDB" id="A0AB39ZHW8"/>
<evidence type="ECO:0000259" key="3">
    <source>
        <dbReference type="Pfam" id="PF15995"/>
    </source>
</evidence>